<dbReference type="Gene3D" id="1.10.3720.10">
    <property type="entry name" value="MetI-like"/>
    <property type="match status" value="1"/>
</dbReference>
<sequence length="284" mass="31467">MNKRRWNNVKKELIKNKFALMALIILILFSILSLLAFLSPFDPNKMSIPDRLQPPSAEHLFGTDDYGRDYLTRALYGGRVSLAVGFLSMIVAVTVGTAVGTISGYFGGWIDNILMRIVEVLMSIPSFFLMLLLNAYMKPGIRTLVIIIGLMTWMEISRIVRSETLSVKEREYVMYAKASGQSSVFIILKHIIPNIASTIIIAGTLNIATAILMESSLSFLGLGVQQPNSSWGSMLNNAQGYIGDAWHLTLFPGFLILLTVLSFNVLGNVLRVAFEPKGTTLQKK</sequence>
<evidence type="ECO:0000313" key="10">
    <source>
        <dbReference type="Proteomes" id="UP000257144"/>
    </source>
</evidence>
<accession>A0A3D8GP49</accession>
<gene>
    <name evidence="9" type="ORF">DRW41_15860</name>
</gene>
<feature type="domain" description="ABC transmembrane type-1" evidence="8">
    <location>
        <begin position="78"/>
        <end position="267"/>
    </location>
</feature>
<protein>
    <submittedName>
        <fullName evidence="9">ABC transporter permease</fullName>
    </submittedName>
</protein>
<dbReference type="Pfam" id="PF00528">
    <property type="entry name" value="BPD_transp_1"/>
    <property type="match status" value="1"/>
</dbReference>
<evidence type="ECO:0000256" key="6">
    <source>
        <dbReference type="ARBA" id="ARBA00023136"/>
    </source>
</evidence>
<keyword evidence="10" id="KW-1185">Reference proteome</keyword>
<dbReference type="AlphaFoldDB" id="A0A3D8GP49"/>
<evidence type="ECO:0000256" key="4">
    <source>
        <dbReference type="ARBA" id="ARBA00022692"/>
    </source>
</evidence>
<dbReference type="Pfam" id="PF12911">
    <property type="entry name" value="OppC_N"/>
    <property type="match status" value="1"/>
</dbReference>
<keyword evidence="3" id="KW-1003">Cell membrane</keyword>
<feature type="transmembrane region" description="Helical" evidence="7">
    <location>
        <begin position="80"/>
        <end position="106"/>
    </location>
</feature>
<proteinExistence type="inferred from homology"/>
<keyword evidence="2 7" id="KW-0813">Transport</keyword>
<keyword evidence="6 7" id="KW-0472">Membrane</keyword>
<dbReference type="PANTHER" id="PTHR43386">
    <property type="entry name" value="OLIGOPEPTIDE TRANSPORT SYSTEM PERMEASE PROTEIN APPC"/>
    <property type="match status" value="1"/>
</dbReference>
<evidence type="ECO:0000256" key="7">
    <source>
        <dbReference type="RuleBase" id="RU363032"/>
    </source>
</evidence>
<keyword evidence="5 7" id="KW-1133">Transmembrane helix</keyword>
<dbReference type="RefSeq" id="WP_115452990.1">
    <property type="nucleotide sequence ID" value="NZ_QNQT01000007.1"/>
</dbReference>
<evidence type="ECO:0000259" key="8">
    <source>
        <dbReference type="PROSITE" id="PS50928"/>
    </source>
</evidence>
<dbReference type="CDD" id="cd06261">
    <property type="entry name" value="TM_PBP2"/>
    <property type="match status" value="1"/>
</dbReference>
<feature type="transmembrane region" description="Helical" evidence="7">
    <location>
        <begin position="141"/>
        <end position="160"/>
    </location>
</feature>
<dbReference type="OrthoDB" id="9797472at2"/>
<dbReference type="InterPro" id="IPR000515">
    <property type="entry name" value="MetI-like"/>
</dbReference>
<comment type="similarity">
    <text evidence="7">Belongs to the binding-protein-dependent transport system permease family.</text>
</comment>
<evidence type="ECO:0000256" key="3">
    <source>
        <dbReference type="ARBA" id="ARBA00022475"/>
    </source>
</evidence>
<keyword evidence="4 7" id="KW-0812">Transmembrane</keyword>
<dbReference type="GO" id="GO:0055085">
    <property type="term" value="P:transmembrane transport"/>
    <property type="evidence" value="ECO:0007669"/>
    <property type="project" value="InterPro"/>
</dbReference>
<dbReference type="InterPro" id="IPR035906">
    <property type="entry name" value="MetI-like_sf"/>
</dbReference>
<dbReference type="PANTHER" id="PTHR43386:SF1">
    <property type="entry name" value="D,D-DIPEPTIDE TRANSPORT SYSTEM PERMEASE PROTEIN DDPC-RELATED"/>
    <property type="match status" value="1"/>
</dbReference>
<feature type="transmembrane region" description="Helical" evidence="7">
    <location>
        <begin position="113"/>
        <end position="135"/>
    </location>
</feature>
<comment type="subcellular location">
    <subcellularLocation>
        <location evidence="1 7">Cell membrane</location>
        <topology evidence="1 7">Multi-pass membrane protein</topology>
    </subcellularLocation>
</comment>
<feature type="transmembrane region" description="Helical" evidence="7">
    <location>
        <begin position="20"/>
        <end position="41"/>
    </location>
</feature>
<organism evidence="9 10">
    <name type="scientific">Neobacillus piezotolerans</name>
    <dbReference type="NCBI Taxonomy" id="2259171"/>
    <lineage>
        <taxon>Bacteria</taxon>
        <taxon>Bacillati</taxon>
        <taxon>Bacillota</taxon>
        <taxon>Bacilli</taxon>
        <taxon>Bacillales</taxon>
        <taxon>Bacillaceae</taxon>
        <taxon>Neobacillus</taxon>
    </lineage>
</organism>
<dbReference type="GO" id="GO:0005886">
    <property type="term" value="C:plasma membrane"/>
    <property type="evidence" value="ECO:0007669"/>
    <property type="project" value="UniProtKB-SubCell"/>
</dbReference>
<feature type="transmembrane region" description="Helical" evidence="7">
    <location>
        <begin position="254"/>
        <end position="274"/>
    </location>
</feature>
<dbReference type="PROSITE" id="PS50928">
    <property type="entry name" value="ABC_TM1"/>
    <property type="match status" value="1"/>
</dbReference>
<evidence type="ECO:0000313" key="9">
    <source>
        <dbReference type="EMBL" id="RDU36062.1"/>
    </source>
</evidence>
<dbReference type="InterPro" id="IPR050366">
    <property type="entry name" value="BP-dependent_transpt_permease"/>
</dbReference>
<dbReference type="SUPFAM" id="SSF161098">
    <property type="entry name" value="MetI-like"/>
    <property type="match status" value="1"/>
</dbReference>
<dbReference type="EMBL" id="QNQT01000007">
    <property type="protein sequence ID" value="RDU36062.1"/>
    <property type="molecule type" value="Genomic_DNA"/>
</dbReference>
<reference evidence="9 10" key="1">
    <citation type="submission" date="2018-07" db="EMBL/GenBank/DDBJ databases">
        <title>Bacillus sp. YLB-04 draft genome sequence.</title>
        <authorList>
            <person name="Yu L."/>
            <person name="Tang X."/>
        </authorList>
    </citation>
    <scope>NUCLEOTIDE SEQUENCE [LARGE SCALE GENOMIC DNA]</scope>
    <source>
        <strain evidence="9 10">YLB-04</strain>
    </source>
</reference>
<evidence type="ECO:0000256" key="2">
    <source>
        <dbReference type="ARBA" id="ARBA00022448"/>
    </source>
</evidence>
<name>A0A3D8GP49_9BACI</name>
<comment type="caution">
    <text evidence="9">The sequence shown here is derived from an EMBL/GenBank/DDBJ whole genome shotgun (WGS) entry which is preliminary data.</text>
</comment>
<feature type="transmembrane region" description="Helical" evidence="7">
    <location>
        <begin position="191"/>
        <end position="213"/>
    </location>
</feature>
<evidence type="ECO:0000256" key="1">
    <source>
        <dbReference type="ARBA" id="ARBA00004651"/>
    </source>
</evidence>
<evidence type="ECO:0000256" key="5">
    <source>
        <dbReference type="ARBA" id="ARBA00022989"/>
    </source>
</evidence>
<dbReference type="InterPro" id="IPR025966">
    <property type="entry name" value="OppC_N"/>
</dbReference>
<dbReference type="Proteomes" id="UP000257144">
    <property type="component" value="Unassembled WGS sequence"/>
</dbReference>